<dbReference type="CDD" id="cd04301">
    <property type="entry name" value="NAT_SF"/>
    <property type="match status" value="1"/>
</dbReference>
<gene>
    <name evidence="2" type="ORF">ABQ292_06635</name>
</gene>
<evidence type="ECO:0000313" key="3">
    <source>
        <dbReference type="Proteomes" id="UP001560045"/>
    </source>
</evidence>
<dbReference type="Proteomes" id="UP001560045">
    <property type="component" value="Unassembled WGS sequence"/>
</dbReference>
<evidence type="ECO:0000313" key="2">
    <source>
        <dbReference type="EMBL" id="MEX5718043.1"/>
    </source>
</evidence>
<proteinExistence type="predicted"/>
<dbReference type="Gene3D" id="3.40.630.30">
    <property type="match status" value="1"/>
</dbReference>
<dbReference type="InterPro" id="IPR000182">
    <property type="entry name" value="GNAT_dom"/>
</dbReference>
<dbReference type="Pfam" id="PF00583">
    <property type="entry name" value="Acetyltransf_1"/>
    <property type="match status" value="1"/>
</dbReference>
<reference evidence="2 3" key="1">
    <citation type="submission" date="2024-06" db="EMBL/GenBank/DDBJ databases">
        <title>Draft genome sequence of Geodermatophilus badlandi, a novel member of the Geodermatophilaceae isolated from badland sedimentary rocks in the Red desert, Wyoming, USA.</title>
        <authorList>
            <person name="Ben Tekaya S."/>
            <person name="Nouioui I."/>
            <person name="Flores G.M."/>
            <person name="Shaal M.N."/>
            <person name="Bredoire F."/>
            <person name="Basile F."/>
            <person name="Van Diepen L."/>
            <person name="Ward N.L."/>
        </authorList>
    </citation>
    <scope>NUCLEOTIDE SEQUENCE [LARGE SCALE GENOMIC DNA]</scope>
    <source>
        <strain evidence="2 3">WL48A</strain>
    </source>
</reference>
<comment type="caution">
    <text evidence="2">The sequence shown here is derived from an EMBL/GenBank/DDBJ whole genome shotgun (WGS) entry which is preliminary data.</text>
</comment>
<keyword evidence="3" id="KW-1185">Reference proteome</keyword>
<dbReference type="PROSITE" id="PS51186">
    <property type="entry name" value="GNAT"/>
    <property type="match status" value="1"/>
</dbReference>
<evidence type="ECO:0000259" key="1">
    <source>
        <dbReference type="PROSITE" id="PS51186"/>
    </source>
</evidence>
<dbReference type="SUPFAM" id="SSF55729">
    <property type="entry name" value="Acyl-CoA N-acyltransferases (Nat)"/>
    <property type="match status" value="1"/>
</dbReference>
<feature type="domain" description="N-acetyltransferase" evidence="1">
    <location>
        <begin position="29"/>
        <end position="179"/>
    </location>
</feature>
<sequence>MPIAEPTAEVTAVDAVDPALRRGLLTCWTDVTNAGGAVGFVPPVTEDDVAPVLDALIERVSQGRERLVVLWVDGEPAGWAVLSLSVSPLRRHWATVLRVQVHPARQGQGLGRALMTGVHDVARDCGLEMLHLTVRGGYGLEGFYAGLGYREFGRMPGAIRLAPGDDREEVHLVVRLRDPGQPSC</sequence>
<name>A0ABV3XBW0_9ACTN</name>
<dbReference type="EMBL" id="JBFNXQ010000013">
    <property type="protein sequence ID" value="MEX5718043.1"/>
    <property type="molecule type" value="Genomic_DNA"/>
</dbReference>
<protein>
    <submittedName>
        <fullName evidence="2">N-acetyltransferase family protein</fullName>
    </submittedName>
</protein>
<dbReference type="InterPro" id="IPR016181">
    <property type="entry name" value="Acyl_CoA_acyltransferase"/>
</dbReference>
<accession>A0ABV3XBW0</accession>
<dbReference type="RefSeq" id="WP_369204500.1">
    <property type="nucleotide sequence ID" value="NZ_JBFNXQ010000013.1"/>
</dbReference>
<organism evidence="2 3">
    <name type="scientific">Geodermatophilus maliterrae</name>
    <dbReference type="NCBI Taxonomy" id="3162531"/>
    <lineage>
        <taxon>Bacteria</taxon>
        <taxon>Bacillati</taxon>
        <taxon>Actinomycetota</taxon>
        <taxon>Actinomycetes</taxon>
        <taxon>Geodermatophilales</taxon>
        <taxon>Geodermatophilaceae</taxon>
        <taxon>Geodermatophilus</taxon>
    </lineage>
</organism>